<gene>
    <name evidence="7" type="ORF">BJX66DRAFT_347467</name>
</gene>
<dbReference type="SUPFAM" id="SSF57701">
    <property type="entry name" value="Zn2/Cys6 DNA-binding domain"/>
    <property type="match status" value="1"/>
</dbReference>
<keyword evidence="1" id="KW-0479">Metal-binding</keyword>
<dbReference type="SMART" id="SM00906">
    <property type="entry name" value="Fungal_trans"/>
    <property type="match status" value="1"/>
</dbReference>
<dbReference type="InterPro" id="IPR036864">
    <property type="entry name" value="Zn2-C6_fun-type_DNA-bd_sf"/>
</dbReference>
<evidence type="ECO:0000313" key="7">
    <source>
        <dbReference type="EMBL" id="KAL2785449.1"/>
    </source>
</evidence>
<keyword evidence="4" id="KW-0804">Transcription</keyword>
<protein>
    <submittedName>
        <fullName evidence="7">Fungal-specific transcription factor domain-containing protein</fullName>
    </submittedName>
</protein>
<keyword evidence="8" id="KW-1185">Reference proteome</keyword>
<reference evidence="7 8" key="1">
    <citation type="submission" date="2024-07" db="EMBL/GenBank/DDBJ databases">
        <title>Section-level genome sequencing and comparative genomics of Aspergillus sections Usti and Cavernicolus.</title>
        <authorList>
            <consortium name="Lawrence Berkeley National Laboratory"/>
            <person name="Nybo J.L."/>
            <person name="Vesth T.C."/>
            <person name="Theobald S."/>
            <person name="Frisvad J.C."/>
            <person name="Larsen T.O."/>
            <person name="Kjaerboelling I."/>
            <person name="Rothschild-Mancinelli K."/>
            <person name="Lyhne E.K."/>
            <person name="Kogle M.E."/>
            <person name="Barry K."/>
            <person name="Clum A."/>
            <person name="Na H."/>
            <person name="Ledsgaard L."/>
            <person name="Lin J."/>
            <person name="Lipzen A."/>
            <person name="Kuo A."/>
            <person name="Riley R."/>
            <person name="Mondo S."/>
            <person name="Labutti K."/>
            <person name="Haridas S."/>
            <person name="Pangalinan J."/>
            <person name="Salamov A.A."/>
            <person name="Simmons B.A."/>
            <person name="Magnuson J.K."/>
            <person name="Chen J."/>
            <person name="Drula E."/>
            <person name="Henrissat B."/>
            <person name="Wiebenga A."/>
            <person name="Lubbers R.J."/>
            <person name="Gomes A.C."/>
            <person name="Makela M.R."/>
            <person name="Stajich J."/>
            <person name="Grigoriev I.V."/>
            <person name="Mortensen U.H."/>
            <person name="De Vries R.P."/>
            <person name="Baker S.E."/>
            <person name="Andersen M.R."/>
        </authorList>
    </citation>
    <scope>NUCLEOTIDE SEQUENCE [LARGE SCALE GENOMIC DNA]</scope>
    <source>
        <strain evidence="7 8">CBS 209.92</strain>
    </source>
</reference>
<name>A0ABR4FQB8_9EURO</name>
<evidence type="ECO:0000256" key="3">
    <source>
        <dbReference type="ARBA" id="ARBA00023125"/>
    </source>
</evidence>
<dbReference type="Pfam" id="PF00172">
    <property type="entry name" value="Zn_clus"/>
    <property type="match status" value="1"/>
</dbReference>
<evidence type="ECO:0000256" key="4">
    <source>
        <dbReference type="ARBA" id="ARBA00023163"/>
    </source>
</evidence>
<dbReference type="PROSITE" id="PS00463">
    <property type="entry name" value="ZN2_CY6_FUNGAL_1"/>
    <property type="match status" value="1"/>
</dbReference>
<evidence type="ECO:0000256" key="5">
    <source>
        <dbReference type="ARBA" id="ARBA00023242"/>
    </source>
</evidence>
<evidence type="ECO:0000259" key="6">
    <source>
        <dbReference type="PROSITE" id="PS50048"/>
    </source>
</evidence>
<dbReference type="CDD" id="cd12148">
    <property type="entry name" value="fungal_TF_MHR"/>
    <property type="match status" value="1"/>
</dbReference>
<keyword evidence="2" id="KW-0805">Transcription regulation</keyword>
<sequence length="585" mass="65935">MADRCPNPRGGRHRTACDLCRHKKISCDGEKPACETCRLAGVDCTITPEGHSEKKTIREQLADARLRIQELEQRTTASQPSIGLHIGDPANFDEAIDIFMWHLACAGPLAPGSPRREAFLSTLFSRTRHTFDLEVFVARIRAAYQGKHPNRASRILAPKWPDIPLMRKCIEHYTSQHLYAVFPVAKANRLHHLLDKYTSQSLGQREHTVVKAFLGAFTAFMTQIHRHLPAFSNAEPDRYILAALSLLPQLILEPRNVEALQAVIIMAQYITPTGQTEAGQLLLGVAVRMLYNLGAHRINPATPNNPEQHTHLRALFWACYGMDKEMSIRSSQPPLINDAECDLDLPPNFIQGASLHQFVDQPLSDNILLYPSDLRFSLLKSKVYTHLLSLAAQNLPEPRKLETIRQLDDELAELKSSFPAHFQPDPTAYLNPNYKVHDISLRGMNIHLEYYYCLGVIHEASIVSSMAYPGTGQTQSQPLASSVELYYHAVRSKLLYFIRVEGLVQAPTVWIHAQFILSSVVALFWNMLHDPAAATFHSDLRLLEDMKALFTRLCENCWEGAPLPPLFIFEGFLGMLCDLAREEAL</sequence>
<dbReference type="EMBL" id="JBFTWV010000144">
    <property type="protein sequence ID" value="KAL2785449.1"/>
    <property type="molecule type" value="Genomic_DNA"/>
</dbReference>
<dbReference type="PANTHER" id="PTHR46910">
    <property type="entry name" value="TRANSCRIPTION FACTOR PDR1"/>
    <property type="match status" value="1"/>
</dbReference>
<keyword evidence="5" id="KW-0539">Nucleus</keyword>
<dbReference type="PROSITE" id="PS50048">
    <property type="entry name" value="ZN2_CY6_FUNGAL_2"/>
    <property type="match status" value="1"/>
</dbReference>
<evidence type="ECO:0000313" key="8">
    <source>
        <dbReference type="Proteomes" id="UP001610563"/>
    </source>
</evidence>
<organism evidence="7 8">
    <name type="scientific">Aspergillus keveii</name>
    <dbReference type="NCBI Taxonomy" id="714993"/>
    <lineage>
        <taxon>Eukaryota</taxon>
        <taxon>Fungi</taxon>
        <taxon>Dikarya</taxon>
        <taxon>Ascomycota</taxon>
        <taxon>Pezizomycotina</taxon>
        <taxon>Eurotiomycetes</taxon>
        <taxon>Eurotiomycetidae</taxon>
        <taxon>Eurotiales</taxon>
        <taxon>Aspergillaceae</taxon>
        <taxon>Aspergillus</taxon>
        <taxon>Aspergillus subgen. Nidulantes</taxon>
    </lineage>
</organism>
<feature type="domain" description="Zn(2)-C6 fungal-type" evidence="6">
    <location>
        <begin position="16"/>
        <end position="46"/>
    </location>
</feature>
<dbReference type="InterPro" id="IPR050987">
    <property type="entry name" value="AtrR-like"/>
</dbReference>
<dbReference type="CDD" id="cd00067">
    <property type="entry name" value="GAL4"/>
    <property type="match status" value="1"/>
</dbReference>
<proteinExistence type="predicted"/>
<comment type="caution">
    <text evidence="7">The sequence shown here is derived from an EMBL/GenBank/DDBJ whole genome shotgun (WGS) entry which is preliminary data.</text>
</comment>
<keyword evidence="3" id="KW-0238">DNA-binding</keyword>
<evidence type="ECO:0000256" key="2">
    <source>
        <dbReference type="ARBA" id="ARBA00023015"/>
    </source>
</evidence>
<dbReference type="PANTHER" id="PTHR46910:SF20">
    <property type="entry name" value="ZN(II)2CYS6 TRANSCRIPTION FACTOR (EUROFUNG)-RELATED"/>
    <property type="match status" value="1"/>
</dbReference>
<dbReference type="Gene3D" id="4.10.240.10">
    <property type="entry name" value="Zn(2)-C6 fungal-type DNA-binding domain"/>
    <property type="match status" value="1"/>
</dbReference>
<dbReference type="InterPro" id="IPR001138">
    <property type="entry name" value="Zn2Cys6_DnaBD"/>
</dbReference>
<dbReference type="Pfam" id="PF04082">
    <property type="entry name" value="Fungal_trans"/>
    <property type="match status" value="1"/>
</dbReference>
<accession>A0ABR4FQB8</accession>
<evidence type="ECO:0000256" key="1">
    <source>
        <dbReference type="ARBA" id="ARBA00022723"/>
    </source>
</evidence>
<dbReference type="InterPro" id="IPR007219">
    <property type="entry name" value="XnlR_reg_dom"/>
</dbReference>
<dbReference type="SMART" id="SM00066">
    <property type="entry name" value="GAL4"/>
    <property type="match status" value="1"/>
</dbReference>
<dbReference type="Proteomes" id="UP001610563">
    <property type="component" value="Unassembled WGS sequence"/>
</dbReference>